<organism evidence="1 2">
    <name type="scientific">Halolactibacillus miurensis</name>
    <dbReference type="NCBI Taxonomy" id="306541"/>
    <lineage>
        <taxon>Bacteria</taxon>
        <taxon>Bacillati</taxon>
        <taxon>Bacillota</taxon>
        <taxon>Bacilli</taxon>
        <taxon>Bacillales</taxon>
        <taxon>Bacillaceae</taxon>
        <taxon>Halolactibacillus</taxon>
    </lineage>
</organism>
<dbReference type="Proteomes" id="UP000199139">
    <property type="component" value="Unassembled WGS sequence"/>
</dbReference>
<protein>
    <submittedName>
        <fullName evidence="1">Uncharacterized protein</fullName>
    </submittedName>
</protein>
<sequence length="124" mass="14822">MLKGLKMDAIECDGDQQDVFYIAQAIEPKIEIDPINIIEKMQDQAIQEYDYYAFDYLNRVSRADIAELHDRLNKEFNDWQEKNGYKPNFYDIRSEESFSINDYDSEKREITKQHKQTDIYDMGC</sequence>
<evidence type="ECO:0000313" key="2">
    <source>
        <dbReference type="Proteomes" id="UP000199139"/>
    </source>
</evidence>
<dbReference type="AlphaFoldDB" id="A0A1I6UTJ8"/>
<dbReference type="EMBL" id="FPAI01000033">
    <property type="protein sequence ID" value="SFT04789.1"/>
    <property type="molecule type" value="Genomic_DNA"/>
</dbReference>
<name>A0A1I6UTJ8_9BACI</name>
<accession>A0A1I6UTJ8</accession>
<dbReference type="STRING" id="306541.SAMN05421668_13327"/>
<reference evidence="1 2" key="1">
    <citation type="submission" date="2016-10" db="EMBL/GenBank/DDBJ databases">
        <authorList>
            <person name="de Groot N.N."/>
        </authorList>
    </citation>
    <scope>NUCLEOTIDE SEQUENCE [LARGE SCALE GENOMIC DNA]</scope>
    <source>
        <strain evidence="1 2">DSM 17074</strain>
    </source>
</reference>
<evidence type="ECO:0000313" key="1">
    <source>
        <dbReference type="EMBL" id="SFT04789.1"/>
    </source>
</evidence>
<gene>
    <name evidence="1" type="ORF">SAMN05421668_13327</name>
</gene>
<proteinExistence type="predicted"/>